<dbReference type="GO" id="GO:0005524">
    <property type="term" value="F:ATP binding"/>
    <property type="evidence" value="ECO:0007669"/>
    <property type="project" value="UniProtKB-KW"/>
</dbReference>
<dbReference type="EMBL" id="KQ030527">
    <property type="protein sequence ID" value="KJZ74346.1"/>
    <property type="molecule type" value="Genomic_DNA"/>
</dbReference>
<evidence type="ECO:0000256" key="5">
    <source>
        <dbReference type="ARBA" id="ARBA00022777"/>
    </source>
</evidence>
<dbReference type="PANTHER" id="PTHR47634">
    <property type="entry name" value="PROTEIN KINASE DOMAIN-CONTAINING PROTEIN-RELATED"/>
    <property type="match status" value="1"/>
</dbReference>
<evidence type="ECO:0000256" key="2">
    <source>
        <dbReference type="ARBA" id="ARBA00022527"/>
    </source>
</evidence>
<proteinExistence type="predicted"/>
<dbReference type="PROSITE" id="PS50011">
    <property type="entry name" value="PROTEIN_KINASE_DOM"/>
    <property type="match status" value="1"/>
</dbReference>
<evidence type="ECO:0000256" key="7">
    <source>
        <dbReference type="ARBA" id="ARBA00047899"/>
    </source>
</evidence>
<dbReference type="GO" id="GO:0004674">
    <property type="term" value="F:protein serine/threonine kinase activity"/>
    <property type="evidence" value="ECO:0007669"/>
    <property type="project" value="UniProtKB-KW"/>
</dbReference>
<dbReference type="InterPro" id="IPR051334">
    <property type="entry name" value="SRPK"/>
</dbReference>
<keyword evidence="11" id="KW-1185">Reference proteome</keyword>
<evidence type="ECO:0000313" key="10">
    <source>
        <dbReference type="EMBL" id="KJZ74346.1"/>
    </source>
</evidence>
<accession>A0A0F7ZJF5</accession>
<keyword evidence="2" id="KW-0723">Serine/threonine-protein kinase</keyword>
<dbReference type="EC" id="2.7.11.1" evidence="1"/>
<evidence type="ECO:0000313" key="11">
    <source>
        <dbReference type="Proteomes" id="UP000054481"/>
    </source>
</evidence>
<dbReference type="Pfam" id="PF00069">
    <property type="entry name" value="Pkinase"/>
    <property type="match status" value="1"/>
</dbReference>
<dbReference type="GO" id="GO:0050684">
    <property type="term" value="P:regulation of mRNA processing"/>
    <property type="evidence" value="ECO:0007669"/>
    <property type="project" value="TreeGrafter"/>
</dbReference>
<keyword evidence="4" id="KW-0547">Nucleotide-binding</keyword>
<evidence type="ECO:0000256" key="3">
    <source>
        <dbReference type="ARBA" id="ARBA00022679"/>
    </source>
</evidence>
<evidence type="ECO:0000256" key="1">
    <source>
        <dbReference type="ARBA" id="ARBA00012513"/>
    </source>
</evidence>
<dbReference type="Gene3D" id="1.10.510.10">
    <property type="entry name" value="Transferase(Phosphotransferase) domain 1"/>
    <property type="match status" value="1"/>
</dbReference>
<comment type="catalytic activity">
    <reaction evidence="8">
        <text>L-seryl-[protein] + ATP = O-phospho-L-seryl-[protein] + ADP + H(+)</text>
        <dbReference type="Rhea" id="RHEA:17989"/>
        <dbReference type="Rhea" id="RHEA-COMP:9863"/>
        <dbReference type="Rhea" id="RHEA-COMP:11604"/>
        <dbReference type="ChEBI" id="CHEBI:15378"/>
        <dbReference type="ChEBI" id="CHEBI:29999"/>
        <dbReference type="ChEBI" id="CHEBI:30616"/>
        <dbReference type="ChEBI" id="CHEBI:83421"/>
        <dbReference type="ChEBI" id="CHEBI:456216"/>
        <dbReference type="EC" id="2.7.11.1"/>
    </reaction>
</comment>
<dbReference type="Gene3D" id="3.30.200.20">
    <property type="entry name" value="Phosphorylase Kinase, domain 1"/>
    <property type="match status" value="1"/>
</dbReference>
<keyword evidence="5" id="KW-0418">Kinase</keyword>
<sequence>MSVYGRTSIASLGKKLVLGQAKVFAYRFGFRPLRIVHPASHHPTRLYSAAALKGGKYFPEADVEELEAYAPGGYHPTVIGDSFCDGRYIIVHKLGFGGYATIWLARDELLHRHVSLKILAAQESADTNEATIIRTLQQTQTSTRGGRQFIPVLLDQFNFDGPNGHHLCLVSEPAGSNVAQSKEDSTDLMFPAETARSIAAQCLMGLSYLHSEGVCHGDLHIRNVLLRNSELSTISTTDLYERFGKPCSVPIRRLDGNAVEPNAPPHAVFPMVQNMRGHQLYDAEILISDYGTSFLTQQTSSPTLYTPTPYCPPPKPFSATPFLRLWLPMFGH</sequence>
<dbReference type="SMART" id="SM00220">
    <property type="entry name" value="S_TKc"/>
    <property type="match status" value="1"/>
</dbReference>
<comment type="catalytic activity">
    <reaction evidence="7">
        <text>L-threonyl-[protein] + ATP = O-phospho-L-threonyl-[protein] + ADP + H(+)</text>
        <dbReference type="Rhea" id="RHEA:46608"/>
        <dbReference type="Rhea" id="RHEA-COMP:11060"/>
        <dbReference type="Rhea" id="RHEA-COMP:11605"/>
        <dbReference type="ChEBI" id="CHEBI:15378"/>
        <dbReference type="ChEBI" id="CHEBI:30013"/>
        <dbReference type="ChEBI" id="CHEBI:30616"/>
        <dbReference type="ChEBI" id="CHEBI:61977"/>
        <dbReference type="ChEBI" id="CHEBI:456216"/>
        <dbReference type="EC" id="2.7.11.1"/>
    </reaction>
</comment>
<dbReference type="SUPFAM" id="SSF56112">
    <property type="entry name" value="Protein kinase-like (PK-like)"/>
    <property type="match status" value="1"/>
</dbReference>
<dbReference type="GO" id="GO:0005634">
    <property type="term" value="C:nucleus"/>
    <property type="evidence" value="ECO:0007669"/>
    <property type="project" value="TreeGrafter"/>
</dbReference>
<dbReference type="Proteomes" id="UP000054481">
    <property type="component" value="Unassembled WGS sequence"/>
</dbReference>
<gene>
    <name evidence="10" type="ORF">HIM_06352</name>
</gene>
<keyword evidence="3" id="KW-0808">Transferase</keyword>
<dbReference type="GO" id="GO:0005737">
    <property type="term" value="C:cytoplasm"/>
    <property type="evidence" value="ECO:0007669"/>
    <property type="project" value="TreeGrafter"/>
</dbReference>
<feature type="domain" description="Protein kinase" evidence="9">
    <location>
        <begin position="88"/>
        <end position="332"/>
    </location>
</feature>
<name>A0A0F7ZJF5_9HYPO</name>
<dbReference type="AlphaFoldDB" id="A0A0F7ZJF5"/>
<evidence type="ECO:0000256" key="8">
    <source>
        <dbReference type="ARBA" id="ARBA00048679"/>
    </source>
</evidence>
<evidence type="ECO:0000259" key="9">
    <source>
        <dbReference type="PROSITE" id="PS50011"/>
    </source>
</evidence>
<keyword evidence="6" id="KW-0067">ATP-binding</keyword>
<dbReference type="GO" id="GO:0000245">
    <property type="term" value="P:spliceosomal complex assembly"/>
    <property type="evidence" value="ECO:0007669"/>
    <property type="project" value="TreeGrafter"/>
</dbReference>
<dbReference type="InterPro" id="IPR000719">
    <property type="entry name" value="Prot_kinase_dom"/>
</dbReference>
<protein>
    <recommendedName>
        <fullName evidence="1">non-specific serine/threonine protein kinase</fullName>
        <ecNumber evidence="1">2.7.11.1</ecNumber>
    </recommendedName>
</protein>
<evidence type="ECO:0000256" key="6">
    <source>
        <dbReference type="ARBA" id="ARBA00022840"/>
    </source>
</evidence>
<reference evidence="10 11" key="1">
    <citation type="journal article" date="2014" name="Genome Biol. Evol.">
        <title>Comparative genomics and transcriptomics analyses reveal divergent lifestyle features of nematode endoparasitic fungus Hirsutella minnesotensis.</title>
        <authorList>
            <person name="Lai Y."/>
            <person name="Liu K."/>
            <person name="Zhang X."/>
            <person name="Zhang X."/>
            <person name="Li K."/>
            <person name="Wang N."/>
            <person name="Shu C."/>
            <person name="Wu Y."/>
            <person name="Wang C."/>
            <person name="Bushley K.E."/>
            <person name="Xiang M."/>
            <person name="Liu X."/>
        </authorList>
    </citation>
    <scope>NUCLEOTIDE SEQUENCE [LARGE SCALE GENOMIC DNA]</scope>
    <source>
        <strain evidence="10 11">3608</strain>
    </source>
</reference>
<evidence type="ECO:0000256" key="4">
    <source>
        <dbReference type="ARBA" id="ARBA00022741"/>
    </source>
</evidence>
<organism evidence="10 11">
    <name type="scientific">Hirsutella minnesotensis 3608</name>
    <dbReference type="NCBI Taxonomy" id="1043627"/>
    <lineage>
        <taxon>Eukaryota</taxon>
        <taxon>Fungi</taxon>
        <taxon>Dikarya</taxon>
        <taxon>Ascomycota</taxon>
        <taxon>Pezizomycotina</taxon>
        <taxon>Sordariomycetes</taxon>
        <taxon>Hypocreomycetidae</taxon>
        <taxon>Hypocreales</taxon>
        <taxon>Ophiocordycipitaceae</taxon>
        <taxon>Hirsutella</taxon>
    </lineage>
</organism>
<dbReference type="PANTHER" id="PTHR47634:SF9">
    <property type="entry name" value="PROTEIN KINASE DOMAIN-CONTAINING PROTEIN-RELATED"/>
    <property type="match status" value="1"/>
</dbReference>
<dbReference type="OrthoDB" id="5979581at2759"/>
<dbReference type="InterPro" id="IPR011009">
    <property type="entry name" value="Kinase-like_dom_sf"/>
</dbReference>